<gene>
    <name evidence="2" type="ORF">pdul_cds_68</name>
</gene>
<reference evidence="2 3" key="1">
    <citation type="journal article" date="2013" name="Science">
        <title>Pandoraviruses: amoeba viruses with genomes up to 2.5 Mb reaching that of parasitic eukaryotes.</title>
        <authorList>
            <person name="Philippe N."/>
            <person name="Legendre M."/>
            <person name="Doutre G."/>
            <person name="Coute Y."/>
            <person name="Poirot O."/>
            <person name="Lescot M."/>
            <person name="Arslan D."/>
            <person name="Seltzer V."/>
            <person name="Bertaux L."/>
            <person name="Bruley C."/>
            <person name="Garin J."/>
            <person name="Claverie J.M."/>
            <person name="Abergel C."/>
        </authorList>
    </citation>
    <scope>NUCLEOTIDE SEQUENCE [LARGE SCALE GENOMIC DNA]</scope>
    <source>
        <strain evidence="2">Melbourne</strain>
    </source>
</reference>
<feature type="region of interest" description="Disordered" evidence="1">
    <location>
        <begin position="182"/>
        <end position="201"/>
    </location>
</feature>
<sequence length="201" mass="22791">MGLHGGLDVCLSITHDCLSTLQNATVGRVDSAANAPPILLARRQRECAACSSWVFLPRRLAQERSRPFSIKNTLHVCIKEEQRFLMQRAIDEKHRGYSDCMRTIIKFHKLHEGGSAAHFSSEMQKPVPPPEVDDVDRCVSVTKDYFRDVRSLVVEYGISDAGRRAEFSGRHFRFVKYVKPLDKPEDSSSLDEDAVFKPLFP</sequence>
<name>S4VNY3_9VIRU</name>
<evidence type="ECO:0000256" key="1">
    <source>
        <dbReference type="SAM" id="MobiDB-lite"/>
    </source>
</evidence>
<dbReference type="RefSeq" id="YP_008318626.2">
    <property type="nucleotide sequence ID" value="NC_021858.1"/>
</dbReference>
<accession>S4VNY3</accession>
<evidence type="ECO:0000313" key="2">
    <source>
        <dbReference type="EMBL" id="AGO81957.2"/>
    </source>
</evidence>
<protein>
    <submittedName>
        <fullName evidence="2">Uncharacterized protein</fullName>
    </submittedName>
</protein>
<organism evidence="2 3">
    <name type="scientific">Pandoravirus dulcis</name>
    <dbReference type="NCBI Taxonomy" id="1349409"/>
    <lineage>
        <taxon>Viruses</taxon>
        <taxon>Pandoravirus</taxon>
    </lineage>
</organism>
<proteinExistence type="predicted"/>
<dbReference type="Proteomes" id="UP000201566">
    <property type="component" value="Segment"/>
</dbReference>
<dbReference type="KEGG" id="vg:16512293"/>
<dbReference type="EMBL" id="KC977570">
    <property type="protein sequence ID" value="AGO81957.2"/>
    <property type="molecule type" value="Genomic_DNA"/>
</dbReference>
<evidence type="ECO:0000313" key="3">
    <source>
        <dbReference type="Proteomes" id="UP000201566"/>
    </source>
</evidence>
<dbReference type="GeneID" id="16512293"/>